<name>B9BL53_9BURK</name>
<gene>
    <name evidence="2" type="ORF">BURMUCGD2_5811</name>
</gene>
<evidence type="ECO:0008006" key="4">
    <source>
        <dbReference type="Google" id="ProtNLM"/>
    </source>
</evidence>
<comment type="caution">
    <text evidence="2">The sequence shown here is derived from an EMBL/GenBank/DDBJ whole genome shotgun (WGS) entry which is preliminary data.</text>
</comment>
<evidence type="ECO:0000313" key="2">
    <source>
        <dbReference type="EMBL" id="EEE08670.1"/>
    </source>
</evidence>
<proteinExistence type="predicted"/>
<evidence type="ECO:0000256" key="1">
    <source>
        <dbReference type="SAM" id="MobiDB-lite"/>
    </source>
</evidence>
<dbReference type="Proteomes" id="UP000004535">
    <property type="component" value="Unassembled WGS sequence"/>
</dbReference>
<evidence type="ECO:0000313" key="3">
    <source>
        <dbReference type="Proteomes" id="UP000004535"/>
    </source>
</evidence>
<protein>
    <recommendedName>
        <fullName evidence="4">DNA-binding protein</fullName>
    </recommendedName>
</protein>
<dbReference type="AlphaFoldDB" id="B9BL53"/>
<organism evidence="2 3">
    <name type="scientific">Burkholderia multivorans CGD2</name>
    <dbReference type="NCBI Taxonomy" id="513052"/>
    <lineage>
        <taxon>Bacteria</taxon>
        <taxon>Pseudomonadati</taxon>
        <taxon>Pseudomonadota</taxon>
        <taxon>Betaproteobacteria</taxon>
        <taxon>Burkholderiales</taxon>
        <taxon>Burkholderiaceae</taxon>
        <taxon>Burkholderia</taxon>
        <taxon>Burkholderia cepacia complex</taxon>
    </lineage>
</organism>
<accession>B9BL53</accession>
<sequence>MRAPDPLHAACSGFFSSDGCGDARRRSLHTRRLADETSRRLRRSVRASIRHRLRVCASVPKRRVPLVSTLRYMREAFRDVARTRASNDAPRRARPCTRVSARSPRRAGRAARSAGACARRAASVSRRWYGICILLKETPRRHRARCDPAIPRSRAAAMRRVPSIRASNEVMMDALPNSSDTSFQIFLAKLLEQPLPEWTEKQQMELEMARALSTEMVRLAESLRGSTDLARCLVLLRYSKVLDFILTSLAARRDIHPQTLRTLFRLANLKVDDAYPV</sequence>
<reference evidence="2 3" key="1">
    <citation type="journal article" date="2012" name="J. Bacteriol.">
        <title>Draft Genome Sequence Determination for Cystic Fibrosis and Chronic Granulomatous Disease Burkholderia multivorans Isolates.</title>
        <authorList>
            <person name="Varga J.J."/>
            <person name="Losada L."/>
            <person name="Zelazny A.M."/>
            <person name="Brinkac L."/>
            <person name="Harkins D."/>
            <person name="Radune D."/>
            <person name="Hostetler J."/>
            <person name="Sampaio E.P."/>
            <person name="Ronning C.M."/>
            <person name="Nierman W.C."/>
            <person name="Greenberg D.E."/>
            <person name="Holland S.M."/>
            <person name="Goldberg J.B."/>
        </authorList>
    </citation>
    <scope>NUCLEOTIDE SEQUENCE [LARGE SCALE GENOMIC DNA]</scope>
    <source>
        <strain evidence="2 3">CGD2</strain>
    </source>
</reference>
<feature type="region of interest" description="Disordered" evidence="1">
    <location>
        <begin position="83"/>
        <end position="107"/>
    </location>
</feature>
<dbReference type="EMBL" id="ACFC01000002">
    <property type="protein sequence ID" value="EEE08670.1"/>
    <property type="molecule type" value="Genomic_DNA"/>
</dbReference>